<proteinExistence type="predicted"/>
<name>A0A2S1LLL8_9FLAO</name>
<evidence type="ECO:0000313" key="2">
    <source>
        <dbReference type="Proteomes" id="UP000244677"/>
    </source>
</evidence>
<dbReference type="Proteomes" id="UP000244677">
    <property type="component" value="Chromosome"/>
</dbReference>
<accession>A0A2S1LLL8</accession>
<sequence length="82" mass="8775">MLKDVLNLEGIQVLSKTQQKSINGGIRNCVGQIGSEHFIYQPGTTAGPNAGELVPVAMKCYFTCEKSFLGITTGHTTIEADC</sequence>
<gene>
    <name evidence="1" type="ORF">FK004_05135</name>
</gene>
<dbReference type="KEGG" id="fki:FK004_05135"/>
<evidence type="ECO:0000313" key="1">
    <source>
        <dbReference type="EMBL" id="AWG24660.1"/>
    </source>
</evidence>
<dbReference type="EMBL" id="CP020919">
    <property type="protein sequence ID" value="AWG24660.1"/>
    <property type="molecule type" value="Genomic_DNA"/>
</dbReference>
<dbReference type="AlphaFoldDB" id="A0A2S1LLL8"/>
<organism evidence="1 2">
    <name type="scientific">Flavobacterium kingsejongi</name>
    <dbReference type="NCBI Taxonomy" id="1678728"/>
    <lineage>
        <taxon>Bacteria</taxon>
        <taxon>Pseudomonadati</taxon>
        <taxon>Bacteroidota</taxon>
        <taxon>Flavobacteriia</taxon>
        <taxon>Flavobacteriales</taxon>
        <taxon>Flavobacteriaceae</taxon>
        <taxon>Flavobacterium</taxon>
    </lineage>
</organism>
<dbReference type="RefSeq" id="WP_108736294.1">
    <property type="nucleotide sequence ID" value="NZ_CP020919.1"/>
</dbReference>
<reference evidence="1 2" key="1">
    <citation type="submission" date="2017-04" db="EMBL/GenBank/DDBJ databases">
        <title>Complete genome sequence of Flavobacterium kingsejong AJ004.</title>
        <authorList>
            <person name="Lee P.C."/>
        </authorList>
    </citation>
    <scope>NUCLEOTIDE SEQUENCE [LARGE SCALE GENOMIC DNA]</scope>
    <source>
        <strain evidence="1 2">AJ004</strain>
    </source>
</reference>
<protein>
    <submittedName>
        <fullName evidence="1">Uncharacterized protein</fullName>
    </submittedName>
</protein>
<keyword evidence="2" id="KW-1185">Reference proteome</keyword>
<dbReference type="OrthoDB" id="1164322at2"/>